<comment type="function">
    <text evidence="6 8 9">Necessary for efficient RNA polymerase transcription elongation past template-encoded arresting sites. The arresting sites in DNA have the property of trapping a certain fraction of elongating RNA polymerases that pass through, resulting in locked ternary complexes. Cleavage of the nascent transcript by cleavage factors such as GreA or GreB allows the resumption of elongation from the new 3'terminus. GreA releases sequences of 2 to 3 nucleotides.</text>
</comment>
<dbReference type="OrthoDB" id="9808774at2"/>
<name>A0A2G4R0A8_9BACT</name>
<protein>
    <recommendedName>
        <fullName evidence="2 8">Transcription elongation factor GreA</fullName>
    </recommendedName>
    <alternativeName>
        <fullName evidence="7 8">Transcript cleavage factor GreA</fullName>
    </alternativeName>
</protein>
<dbReference type="EMBL" id="LDWY01000080">
    <property type="protein sequence ID" value="PHY89981.1"/>
    <property type="molecule type" value="Genomic_DNA"/>
</dbReference>
<sequence>MEKEAMSSFGFEKLSAELKDLKDNQRPAVVVEIDVARSHGDLKENAEYHAAREKQALIESRIAEISDILSRAQIIDPASYEHKSVKFGSSVVIMDLESEKESKYTLVGTCESDLEKGYISIASPLARAMLGKKEGDEFKVRLPKGESEFEIISIAYEPLKF</sequence>
<dbReference type="PANTHER" id="PTHR30437:SF4">
    <property type="entry name" value="TRANSCRIPTION ELONGATION FACTOR GREA"/>
    <property type="match status" value="1"/>
</dbReference>
<dbReference type="InterPro" id="IPR001437">
    <property type="entry name" value="Tscrpt_elong_fac_GreA/B_C"/>
</dbReference>
<feature type="domain" description="Transcription elongation factor GreA/GreB C-terminal" evidence="10">
    <location>
        <begin position="82"/>
        <end position="156"/>
    </location>
</feature>
<evidence type="ECO:0000256" key="2">
    <source>
        <dbReference type="ARBA" id="ARBA00013729"/>
    </source>
</evidence>
<evidence type="ECO:0000259" key="10">
    <source>
        <dbReference type="Pfam" id="PF01272"/>
    </source>
</evidence>
<dbReference type="Pfam" id="PF01272">
    <property type="entry name" value="GreA_GreB"/>
    <property type="match status" value="1"/>
</dbReference>
<keyword evidence="5 8" id="KW-0804">Transcription</keyword>
<evidence type="ECO:0000259" key="11">
    <source>
        <dbReference type="Pfam" id="PF03449"/>
    </source>
</evidence>
<evidence type="ECO:0000256" key="9">
    <source>
        <dbReference type="RuleBase" id="RU000556"/>
    </source>
</evidence>
<dbReference type="GO" id="GO:0070063">
    <property type="term" value="F:RNA polymerase binding"/>
    <property type="evidence" value="ECO:0007669"/>
    <property type="project" value="InterPro"/>
</dbReference>
<dbReference type="HAMAP" id="MF_00105">
    <property type="entry name" value="GreA_GreB"/>
    <property type="match status" value="1"/>
</dbReference>
<keyword evidence="12" id="KW-0648">Protein biosynthesis</keyword>
<dbReference type="GO" id="GO:0003746">
    <property type="term" value="F:translation elongation factor activity"/>
    <property type="evidence" value="ECO:0007669"/>
    <property type="project" value="UniProtKB-KW"/>
</dbReference>
<dbReference type="NCBIfam" id="NF001261">
    <property type="entry name" value="PRK00226.1-2"/>
    <property type="match status" value="1"/>
</dbReference>
<dbReference type="SUPFAM" id="SSF54534">
    <property type="entry name" value="FKBP-like"/>
    <property type="match status" value="1"/>
</dbReference>
<evidence type="ECO:0000256" key="6">
    <source>
        <dbReference type="ARBA" id="ARBA00024916"/>
    </source>
</evidence>
<dbReference type="NCBIfam" id="TIGR01462">
    <property type="entry name" value="greA"/>
    <property type="match status" value="1"/>
</dbReference>
<evidence type="ECO:0000256" key="4">
    <source>
        <dbReference type="ARBA" id="ARBA00023125"/>
    </source>
</evidence>
<dbReference type="AlphaFoldDB" id="A0A2G4R0A8"/>
<keyword evidence="3 8" id="KW-0805">Transcription regulation</keyword>
<organism evidence="12 13">
    <name type="scientific">Campylobacter vulpis</name>
    <dbReference type="NCBI Taxonomy" id="1655500"/>
    <lineage>
        <taxon>Bacteria</taxon>
        <taxon>Pseudomonadati</taxon>
        <taxon>Campylobacterota</taxon>
        <taxon>Epsilonproteobacteria</taxon>
        <taxon>Campylobacterales</taxon>
        <taxon>Campylobacteraceae</taxon>
        <taxon>Campylobacter</taxon>
    </lineage>
</organism>
<dbReference type="PROSITE" id="PS00829">
    <property type="entry name" value="GREAB_1"/>
    <property type="match status" value="1"/>
</dbReference>
<dbReference type="NCBIfam" id="NF001264">
    <property type="entry name" value="PRK00226.1-5"/>
    <property type="match status" value="1"/>
</dbReference>
<evidence type="ECO:0000313" key="13">
    <source>
        <dbReference type="Proteomes" id="UP000237472"/>
    </source>
</evidence>
<dbReference type="InterPro" id="IPR036953">
    <property type="entry name" value="GreA/GreB_C_sf"/>
</dbReference>
<evidence type="ECO:0000256" key="3">
    <source>
        <dbReference type="ARBA" id="ARBA00023015"/>
    </source>
</evidence>
<dbReference type="PIRSF" id="PIRSF006092">
    <property type="entry name" value="GreA_GreB"/>
    <property type="match status" value="1"/>
</dbReference>
<dbReference type="PROSITE" id="PS00830">
    <property type="entry name" value="GREAB_2"/>
    <property type="match status" value="1"/>
</dbReference>
<gene>
    <name evidence="8" type="primary">greA</name>
    <name evidence="12" type="ORF">AA994_06485</name>
</gene>
<dbReference type="InterPro" id="IPR028624">
    <property type="entry name" value="Tscrpt_elong_fac_GreA/B"/>
</dbReference>
<dbReference type="Gene3D" id="1.10.287.180">
    <property type="entry name" value="Transcription elongation factor, GreA/GreB, N-terminal domain"/>
    <property type="match status" value="1"/>
</dbReference>
<dbReference type="InterPro" id="IPR036805">
    <property type="entry name" value="Tscrpt_elong_fac_GreA/B_N_sf"/>
</dbReference>
<evidence type="ECO:0000313" key="12">
    <source>
        <dbReference type="EMBL" id="PHY89981.1"/>
    </source>
</evidence>
<dbReference type="InterPro" id="IPR022691">
    <property type="entry name" value="Tscrpt_elong_fac_GreA/B_N"/>
</dbReference>
<evidence type="ECO:0000256" key="7">
    <source>
        <dbReference type="ARBA" id="ARBA00030776"/>
    </source>
</evidence>
<dbReference type="InterPro" id="IPR006359">
    <property type="entry name" value="Tscrpt_elong_fac_GreA"/>
</dbReference>
<evidence type="ECO:0000256" key="1">
    <source>
        <dbReference type="ARBA" id="ARBA00008213"/>
    </source>
</evidence>
<dbReference type="Pfam" id="PF03449">
    <property type="entry name" value="GreA_GreB_N"/>
    <property type="match status" value="1"/>
</dbReference>
<dbReference type="GO" id="GO:0032784">
    <property type="term" value="P:regulation of DNA-templated transcription elongation"/>
    <property type="evidence" value="ECO:0007669"/>
    <property type="project" value="UniProtKB-UniRule"/>
</dbReference>
<dbReference type="PANTHER" id="PTHR30437">
    <property type="entry name" value="TRANSCRIPTION ELONGATION FACTOR GREA"/>
    <property type="match status" value="1"/>
</dbReference>
<keyword evidence="12" id="KW-0251">Elongation factor</keyword>
<evidence type="ECO:0000256" key="5">
    <source>
        <dbReference type="ARBA" id="ARBA00023163"/>
    </source>
</evidence>
<evidence type="ECO:0000256" key="8">
    <source>
        <dbReference type="HAMAP-Rule" id="MF_00105"/>
    </source>
</evidence>
<dbReference type="FunFam" id="1.10.287.180:FF:000001">
    <property type="entry name" value="Transcription elongation factor GreA"/>
    <property type="match status" value="1"/>
</dbReference>
<dbReference type="GO" id="GO:0006354">
    <property type="term" value="P:DNA-templated transcription elongation"/>
    <property type="evidence" value="ECO:0007669"/>
    <property type="project" value="TreeGrafter"/>
</dbReference>
<reference evidence="13" key="1">
    <citation type="submission" date="2015-06" db="EMBL/GenBank/DDBJ databases">
        <authorList>
            <person name="Parisi A."/>
            <person name="Chiara M."/>
            <person name="Florio D."/>
            <person name="Miccolupo A."/>
            <person name="Manzari C."/>
            <person name="Mion D."/>
            <person name="Caruso M."/>
            <person name="D'erchia A.M."/>
            <person name="Zanoni R."/>
        </authorList>
    </citation>
    <scope>NUCLEOTIDE SEQUENCE [LARGE SCALE GENOMIC DNA]</scope>
    <source>
        <strain evidence="13">73/13</strain>
    </source>
</reference>
<dbReference type="FunFam" id="3.10.50.30:FF:000001">
    <property type="entry name" value="Transcription elongation factor GreA"/>
    <property type="match status" value="1"/>
</dbReference>
<dbReference type="InterPro" id="IPR023459">
    <property type="entry name" value="Tscrpt_elong_fac_GreA/B_fam"/>
</dbReference>
<comment type="caution">
    <text evidence="12">The sequence shown here is derived from an EMBL/GenBank/DDBJ whole genome shotgun (WGS) entry which is preliminary data.</text>
</comment>
<keyword evidence="4 8" id="KW-0238">DNA-binding</keyword>
<dbReference type="GO" id="GO:0003677">
    <property type="term" value="F:DNA binding"/>
    <property type="evidence" value="ECO:0007669"/>
    <property type="project" value="UniProtKB-UniRule"/>
</dbReference>
<proteinExistence type="inferred from homology"/>
<feature type="domain" description="Transcription elongation factor GreA/GreB N-terminal" evidence="11">
    <location>
        <begin position="6"/>
        <end position="74"/>
    </location>
</feature>
<accession>A0A2G4R0A8</accession>
<dbReference type="InterPro" id="IPR018151">
    <property type="entry name" value="TF_GreA/GreB_CS"/>
</dbReference>
<dbReference type="NCBIfam" id="NF001263">
    <property type="entry name" value="PRK00226.1-4"/>
    <property type="match status" value="1"/>
</dbReference>
<comment type="similarity">
    <text evidence="1 8 9">Belongs to the GreA/GreB family.</text>
</comment>
<dbReference type="SUPFAM" id="SSF46557">
    <property type="entry name" value="GreA transcript cleavage protein, N-terminal domain"/>
    <property type="match status" value="1"/>
</dbReference>
<dbReference type="Proteomes" id="UP000237472">
    <property type="component" value="Unassembled WGS sequence"/>
</dbReference>
<dbReference type="RefSeq" id="WP_099462147.1">
    <property type="nucleotide sequence ID" value="NZ_LDWY01000080.1"/>
</dbReference>
<dbReference type="Gene3D" id="3.10.50.30">
    <property type="entry name" value="Transcription elongation factor, GreA/GreB, C-terminal domain"/>
    <property type="match status" value="1"/>
</dbReference>